<proteinExistence type="predicted"/>
<protein>
    <recommendedName>
        <fullName evidence="2">DUF4371 domain-containing protein</fullName>
    </recommendedName>
</protein>
<reference evidence="1" key="1">
    <citation type="submission" date="2017-05" db="UniProtKB">
        <authorList>
            <consortium name="EnsemblMetazoa"/>
        </authorList>
    </citation>
    <scope>IDENTIFICATION</scope>
</reference>
<evidence type="ECO:0008006" key="2">
    <source>
        <dbReference type="Google" id="ProtNLM"/>
    </source>
</evidence>
<dbReference type="STRING" id="400682.A0A1X7UJN0"/>
<accession>A0A1X7UJN0</accession>
<evidence type="ECO:0000313" key="1">
    <source>
        <dbReference type="EnsemblMetazoa" id="Aqu2.1.27698_001"/>
    </source>
</evidence>
<dbReference type="PANTHER" id="PTHR46880:SF9">
    <property type="entry name" value="ZINC FINGER PROTEIN 862"/>
    <property type="match status" value="1"/>
</dbReference>
<dbReference type="InParanoid" id="A0A1X7UJN0"/>
<organism evidence="1">
    <name type="scientific">Amphimedon queenslandica</name>
    <name type="common">Sponge</name>
    <dbReference type="NCBI Taxonomy" id="400682"/>
    <lineage>
        <taxon>Eukaryota</taxon>
        <taxon>Metazoa</taxon>
        <taxon>Porifera</taxon>
        <taxon>Demospongiae</taxon>
        <taxon>Heteroscleromorpha</taxon>
        <taxon>Haplosclerida</taxon>
        <taxon>Niphatidae</taxon>
        <taxon>Amphimedon</taxon>
    </lineage>
</organism>
<dbReference type="EnsemblMetazoa" id="Aqu2.1.27698_001">
    <property type="protein sequence ID" value="Aqu2.1.27698_001"/>
    <property type="gene ID" value="Aqu2.1.27698"/>
</dbReference>
<dbReference type="OrthoDB" id="10060990at2759"/>
<dbReference type="AlphaFoldDB" id="A0A1X7UJN0"/>
<dbReference type="PANTHER" id="PTHR46880">
    <property type="entry name" value="RAS-ASSOCIATING DOMAIN-CONTAINING PROTEIN"/>
    <property type="match status" value="1"/>
</dbReference>
<name>A0A1X7UJN0_AMPQE</name>
<sequence>MSFLKVFQPDFVSGVGLLKVIEGSLQSLGIQGIDDTNCYKLVEVATDGASANIESGGLKGIVKEKLPWIFWTWCIGHRIELAIKDAFKGTAFDLIDEMLLGFYYLYEKSSKKCRELHDIFSDLKKCR</sequence>